<accession>A0A1M4WE87</accession>
<dbReference type="AlphaFoldDB" id="A0A1M4WE87"/>
<evidence type="ECO:0000313" key="1">
    <source>
        <dbReference type="EMBL" id="SHE79507.1"/>
    </source>
</evidence>
<protein>
    <submittedName>
        <fullName evidence="1">Nucleotidyl transferase AbiEii toxin, Type IV TA system</fullName>
    </submittedName>
</protein>
<proteinExistence type="predicted"/>
<dbReference type="STRING" id="1297750.SAMN05444405_10362"/>
<sequence>MQTKLHKETVSDALWWTLKQLMEIEVLLPFRLVGGTSLSLQLGHRISVDIDLFTDVEYGSIDFDQIDRKLQDKFSFVEMQYEGNNSFGKSYFIGQNEDDIVKVDLFYTDKFIRPVLVYDSIRMASIEEITAMKMEVIGQNGRKKDFWDIHELMDVMSIKQMIELHSERYPYTFTPEYLKNKLIDFQYADADFDPICLKGKYWELIKQDIEEEVSLL</sequence>
<name>A0A1M4WE87_9BACE</name>
<dbReference type="GO" id="GO:0016740">
    <property type="term" value="F:transferase activity"/>
    <property type="evidence" value="ECO:0007669"/>
    <property type="project" value="UniProtKB-KW"/>
</dbReference>
<dbReference type="RefSeq" id="WP_073399623.1">
    <property type="nucleotide sequence ID" value="NZ_FQTV01000003.1"/>
</dbReference>
<dbReference type="OrthoDB" id="9796281at2"/>
<gene>
    <name evidence="1" type="ORF">SAMN05444405_10362</name>
</gene>
<reference evidence="1 2" key="1">
    <citation type="submission" date="2016-11" db="EMBL/GenBank/DDBJ databases">
        <authorList>
            <person name="Jaros S."/>
            <person name="Januszkiewicz K."/>
            <person name="Wedrychowicz H."/>
        </authorList>
    </citation>
    <scope>NUCLEOTIDE SEQUENCE [LARGE SCALE GENOMIC DNA]</scope>
    <source>
        <strain evidence="1 2">DSM 26991</strain>
    </source>
</reference>
<keyword evidence="1" id="KW-0808">Transferase</keyword>
<dbReference type="InterPro" id="IPR014942">
    <property type="entry name" value="AbiEii"/>
</dbReference>
<dbReference type="Pfam" id="PF08843">
    <property type="entry name" value="AbiEii"/>
    <property type="match status" value="1"/>
</dbReference>
<organism evidence="1 2">
    <name type="scientific">Bacteroides luti</name>
    <dbReference type="NCBI Taxonomy" id="1297750"/>
    <lineage>
        <taxon>Bacteria</taxon>
        <taxon>Pseudomonadati</taxon>
        <taxon>Bacteroidota</taxon>
        <taxon>Bacteroidia</taxon>
        <taxon>Bacteroidales</taxon>
        <taxon>Bacteroidaceae</taxon>
        <taxon>Bacteroides</taxon>
    </lineage>
</organism>
<evidence type="ECO:0000313" key="2">
    <source>
        <dbReference type="Proteomes" id="UP000184509"/>
    </source>
</evidence>
<dbReference type="Proteomes" id="UP000184509">
    <property type="component" value="Unassembled WGS sequence"/>
</dbReference>
<dbReference type="EMBL" id="FQTV01000003">
    <property type="protein sequence ID" value="SHE79507.1"/>
    <property type="molecule type" value="Genomic_DNA"/>
</dbReference>
<keyword evidence="2" id="KW-1185">Reference proteome</keyword>